<dbReference type="OrthoDB" id="8277693at2"/>
<proteinExistence type="predicted"/>
<evidence type="ECO:0000313" key="3">
    <source>
        <dbReference type="Proteomes" id="UP000311605"/>
    </source>
</evidence>
<organism evidence="2 3">
    <name type="scientific">Aliirhizobium smilacinae</name>
    <dbReference type="NCBI Taxonomy" id="1395944"/>
    <lineage>
        <taxon>Bacteria</taxon>
        <taxon>Pseudomonadati</taxon>
        <taxon>Pseudomonadota</taxon>
        <taxon>Alphaproteobacteria</taxon>
        <taxon>Hyphomicrobiales</taxon>
        <taxon>Rhizobiaceae</taxon>
        <taxon>Aliirhizobium</taxon>
    </lineage>
</organism>
<feature type="compositionally biased region" description="Basic and acidic residues" evidence="1">
    <location>
        <begin position="19"/>
        <end position="28"/>
    </location>
</feature>
<gene>
    <name evidence="2" type="ORF">FHP24_26510</name>
</gene>
<evidence type="ECO:0000256" key="1">
    <source>
        <dbReference type="SAM" id="MobiDB-lite"/>
    </source>
</evidence>
<name>A0A5C4XAA9_9HYPH</name>
<evidence type="ECO:0000313" key="2">
    <source>
        <dbReference type="EMBL" id="TNM60347.1"/>
    </source>
</evidence>
<dbReference type="RefSeq" id="WP_139679245.1">
    <property type="nucleotide sequence ID" value="NZ_VDMN01000009.1"/>
</dbReference>
<reference evidence="2 3" key="1">
    <citation type="submission" date="2019-06" db="EMBL/GenBank/DDBJ databases">
        <title>The draft genome of Rhizobium smilacinae PTYR-5.</title>
        <authorList>
            <person name="Liu L."/>
            <person name="Li L."/>
            <person name="Zhang X."/>
        </authorList>
    </citation>
    <scope>NUCLEOTIDE SEQUENCE [LARGE SCALE GENOMIC DNA]</scope>
    <source>
        <strain evidence="2 3">PTYR-5</strain>
    </source>
</reference>
<dbReference type="AlphaFoldDB" id="A0A5C4XAA9"/>
<sequence>MRTPWRFVADLVSRKPKAHVTDDNRPHATETPALEYRPAVEETFESASSEHAVEVGQPNEAEAPTSAPDLIPETPTETGQTGRALTATAPSVAADDAVLTPAAVESVNVSHVALQDNPDRLVTPRKVARPKKANSPDSNEIEVSKADADAAAPGGKPKTIVEEMTALDTEVEILRRQLSIKLAEQNALLRKMLERFERN</sequence>
<accession>A0A5C4XAA9</accession>
<feature type="region of interest" description="Disordered" evidence="1">
    <location>
        <begin position="118"/>
        <end position="157"/>
    </location>
</feature>
<dbReference type="Proteomes" id="UP000311605">
    <property type="component" value="Unassembled WGS sequence"/>
</dbReference>
<comment type="caution">
    <text evidence="2">The sequence shown here is derived from an EMBL/GenBank/DDBJ whole genome shotgun (WGS) entry which is preliminary data.</text>
</comment>
<dbReference type="EMBL" id="VDMN01000009">
    <property type="protein sequence ID" value="TNM60347.1"/>
    <property type="molecule type" value="Genomic_DNA"/>
</dbReference>
<keyword evidence="3" id="KW-1185">Reference proteome</keyword>
<protein>
    <submittedName>
        <fullName evidence="2">Uncharacterized protein</fullName>
    </submittedName>
</protein>
<feature type="region of interest" description="Disordered" evidence="1">
    <location>
        <begin position="15"/>
        <end position="83"/>
    </location>
</feature>